<dbReference type="RefSeq" id="WP_140997270.1">
    <property type="nucleotide sequence ID" value="NZ_VDCZ01000004.1"/>
</dbReference>
<comment type="caution">
    <text evidence="2">The sequence shown here is derived from an EMBL/GenBank/DDBJ whole genome shotgun (WGS) entry which is preliminary data.</text>
</comment>
<keyword evidence="3" id="KW-1185">Reference proteome</keyword>
<accession>A0A6I4IH33</accession>
<dbReference type="Pfam" id="PF05016">
    <property type="entry name" value="ParE_toxin"/>
    <property type="match status" value="1"/>
</dbReference>
<name>A0A6I4IH33_9FLAO</name>
<dbReference type="Proteomes" id="UP000431264">
    <property type="component" value="Unassembled WGS sequence"/>
</dbReference>
<dbReference type="EMBL" id="WQLW01000004">
    <property type="protein sequence ID" value="MVO08874.1"/>
    <property type="molecule type" value="Genomic_DNA"/>
</dbReference>
<dbReference type="InterPro" id="IPR007712">
    <property type="entry name" value="RelE/ParE_toxin"/>
</dbReference>
<organism evidence="2 3">
    <name type="scientific">Flavobacterium profundi</name>
    <dbReference type="NCBI Taxonomy" id="1774945"/>
    <lineage>
        <taxon>Bacteria</taxon>
        <taxon>Pseudomonadati</taxon>
        <taxon>Bacteroidota</taxon>
        <taxon>Flavobacteriia</taxon>
        <taxon>Flavobacteriales</taxon>
        <taxon>Flavobacteriaceae</taxon>
        <taxon>Flavobacterium</taxon>
    </lineage>
</organism>
<reference evidence="3" key="1">
    <citation type="submission" date="2019-05" db="EMBL/GenBank/DDBJ databases">
        <title>Flavobacterium profundi sp. nov., isolated from a deep-sea seamount.</title>
        <authorList>
            <person name="Zhang D.-C."/>
        </authorList>
    </citation>
    <scope>NUCLEOTIDE SEQUENCE [LARGE SCALE GENOMIC DNA]</scope>
    <source>
        <strain evidence="3">TP390</strain>
    </source>
</reference>
<evidence type="ECO:0000313" key="2">
    <source>
        <dbReference type="EMBL" id="MVO08874.1"/>
    </source>
</evidence>
<dbReference type="OrthoDB" id="1098070at2"/>
<keyword evidence="1" id="KW-1277">Toxin-antitoxin system</keyword>
<proteinExistence type="predicted"/>
<evidence type="ECO:0000256" key="1">
    <source>
        <dbReference type="ARBA" id="ARBA00022649"/>
    </source>
</evidence>
<gene>
    <name evidence="2" type="ORF">GOQ30_06810</name>
</gene>
<dbReference type="InterPro" id="IPR035093">
    <property type="entry name" value="RelE/ParE_toxin_dom_sf"/>
</dbReference>
<evidence type="ECO:0000313" key="3">
    <source>
        <dbReference type="Proteomes" id="UP000431264"/>
    </source>
</evidence>
<dbReference type="AlphaFoldDB" id="A0A6I4IH33"/>
<protein>
    <recommendedName>
        <fullName evidence="4">Plasmid stabilization protein</fullName>
    </recommendedName>
</protein>
<evidence type="ECO:0008006" key="4">
    <source>
        <dbReference type="Google" id="ProtNLM"/>
    </source>
</evidence>
<dbReference type="Gene3D" id="3.30.2310.20">
    <property type="entry name" value="RelE-like"/>
    <property type="match status" value="1"/>
</dbReference>
<sequence>MKIIWSKTSRLTLNEIINYIESNFGYLTAEKYYFSVVEAVENIGLNPELFPLFNVDEEIRRAVVKKKTVLYYKVFQNDIILLAFYDVRKGEHKL</sequence>